<keyword evidence="3" id="KW-1185">Reference proteome</keyword>
<accession>A0A2I2FVR2</accession>
<feature type="region of interest" description="Disordered" evidence="1">
    <location>
        <begin position="1"/>
        <end position="70"/>
    </location>
</feature>
<reference evidence="2 3" key="1">
    <citation type="submission" date="2016-12" db="EMBL/GenBank/DDBJ databases">
        <title>The genomes of Aspergillus section Nigri reveals drivers in fungal speciation.</title>
        <authorList>
            <consortium name="DOE Joint Genome Institute"/>
            <person name="Vesth T.C."/>
            <person name="Nybo J."/>
            <person name="Theobald S."/>
            <person name="Brandl J."/>
            <person name="Frisvad J.C."/>
            <person name="Nielsen K.F."/>
            <person name="Lyhne E.K."/>
            <person name="Kogle M.E."/>
            <person name="Kuo A."/>
            <person name="Riley R."/>
            <person name="Clum A."/>
            <person name="Nolan M."/>
            <person name="Lipzen A."/>
            <person name="Salamov A."/>
            <person name="Henrissat B."/>
            <person name="Wiebenga A."/>
            <person name="De Vries R.P."/>
            <person name="Grigoriev I.V."/>
            <person name="Mortensen U.H."/>
            <person name="Andersen M.R."/>
            <person name="Baker S.E."/>
        </authorList>
    </citation>
    <scope>NUCLEOTIDE SEQUENCE [LARGE SCALE GENOMIC DNA]</scope>
    <source>
        <strain evidence="2 3">IBT 23096</strain>
    </source>
</reference>
<gene>
    <name evidence="2" type="ORF">P170DRAFT_265326</name>
</gene>
<evidence type="ECO:0000313" key="2">
    <source>
        <dbReference type="EMBL" id="PLB44704.1"/>
    </source>
</evidence>
<dbReference type="Proteomes" id="UP000234275">
    <property type="component" value="Unassembled WGS sequence"/>
</dbReference>
<dbReference type="AlphaFoldDB" id="A0A2I2FVR2"/>
<evidence type="ECO:0000313" key="3">
    <source>
        <dbReference type="Proteomes" id="UP000234275"/>
    </source>
</evidence>
<dbReference type="RefSeq" id="XP_024700006.1">
    <property type="nucleotide sequence ID" value="XM_024843109.1"/>
</dbReference>
<name>A0A2I2FVR2_9EURO</name>
<proteinExistence type="predicted"/>
<evidence type="ECO:0000256" key="1">
    <source>
        <dbReference type="SAM" id="MobiDB-lite"/>
    </source>
</evidence>
<dbReference type="VEuPathDB" id="FungiDB:P170DRAFT_265326"/>
<organism evidence="2 3">
    <name type="scientific">Aspergillus steynii IBT 23096</name>
    <dbReference type="NCBI Taxonomy" id="1392250"/>
    <lineage>
        <taxon>Eukaryota</taxon>
        <taxon>Fungi</taxon>
        <taxon>Dikarya</taxon>
        <taxon>Ascomycota</taxon>
        <taxon>Pezizomycotina</taxon>
        <taxon>Eurotiomycetes</taxon>
        <taxon>Eurotiomycetidae</taxon>
        <taxon>Eurotiales</taxon>
        <taxon>Aspergillaceae</taxon>
        <taxon>Aspergillus</taxon>
        <taxon>Aspergillus subgen. Circumdati</taxon>
    </lineage>
</organism>
<feature type="compositionally biased region" description="Basic residues" evidence="1">
    <location>
        <begin position="16"/>
        <end position="45"/>
    </location>
</feature>
<sequence length="145" mass="16308">MMRRKKKGCDTARLPIGRRRKKKGKRKERKRKVDRRKRRANRKKRRESEKERKGSGFPQAKKSGGSLLPDWGSLIACYLLVTKRIATPAALPPEETVTSAACNHAECGGGILIFLLSRSLSYAVPPVPPVLAEFLPRVYRTPSQG</sequence>
<protein>
    <submittedName>
        <fullName evidence="2">Uncharacterized protein</fullName>
    </submittedName>
</protein>
<dbReference type="GeneID" id="36550808"/>
<dbReference type="EMBL" id="MSFO01000008">
    <property type="protein sequence ID" value="PLB44704.1"/>
    <property type="molecule type" value="Genomic_DNA"/>
</dbReference>
<comment type="caution">
    <text evidence="2">The sequence shown here is derived from an EMBL/GenBank/DDBJ whole genome shotgun (WGS) entry which is preliminary data.</text>
</comment>